<keyword evidence="4" id="KW-1185">Reference proteome</keyword>
<dbReference type="InterPro" id="IPR032466">
    <property type="entry name" value="Metal_Hydrolase"/>
</dbReference>
<evidence type="ECO:0000256" key="1">
    <source>
        <dbReference type="ARBA" id="ARBA00038310"/>
    </source>
</evidence>
<sequence>MIDCHVHFWSYNKAEFPWISGDLGSIQCDRLVDDLLSVIGDKVSKVIAVQARPKQGENNFLCTLARKYQAIAGVIGWFDFDGDAELQLADAKQQSVIKGFRHLIQDEIDPSSYLREHSGLHYAMPLIQAEEFVYEILIRQKDIDAALEFCSRHDRHYLVVDHLAKPIFGDEEAFIDWKNRVLQLTGMDHVCLKISGLMLEAGGDVPPDTFRRYTDFVYETFGPERLLWGSDWPVSSVVKSYASVLDYWKIWTEHWDGNERLIVEEQTPKQIYRL</sequence>
<organism evidence="3 4">
    <name type="scientific">Bartonella choladocola</name>
    <dbReference type="NCBI Taxonomy" id="2750995"/>
    <lineage>
        <taxon>Bacteria</taxon>
        <taxon>Pseudomonadati</taxon>
        <taxon>Pseudomonadota</taxon>
        <taxon>Alphaproteobacteria</taxon>
        <taxon>Hyphomicrobiales</taxon>
        <taxon>Bartonellaceae</taxon>
        <taxon>Bartonella</taxon>
    </lineage>
</organism>
<evidence type="ECO:0000259" key="2">
    <source>
        <dbReference type="Pfam" id="PF04909"/>
    </source>
</evidence>
<dbReference type="GO" id="GO:0016787">
    <property type="term" value="F:hydrolase activity"/>
    <property type="evidence" value="ECO:0007669"/>
    <property type="project" value="UniProtKB-KW"/>
</dbReference>
<reference evidence="3 4" key="1">
    <citation type="submission" date="2016-11" db="EMBL/GenBank/DDBJ databases">
        <title>Comparative genomics of Bartonella apis.</title>
        <authorList>
            <person name="Engel P."/>
        </authorList>
    </citation>
    <scope>NUCLEOTIDE SEQUENCE [LARGE SCALE GENOMIC DNA]</scope>
    <source>
        <strain evidence="3 4">BBC0122</strain>
    </source>
</reference>
<dbReference type="EC" id="3.1.1.-" evidence="3"/>
<comment type="similarity">
    <text evidence="1">Belongs to the metallo-dependent hydrolases superfamily.</text>
</comment>
<dbReference type="InterPro" id="IPR006680">
    <property type="entry name" value="Amidohydro-rel"/>
</dbReference>
<gene>
    <name evidence="3" type="ORF">BBC0122_013300</name>
</gene>
<dbReference type="OrthoDB" id="9787654at2"/>
<dbReference type="Proteomes" id="UP000189632">
    <property type="component" value="Chromosome"/>
</dbReference>
<dbReference type="InterPro" id="IPR052350">
    <property type="entry name" value="Metallo-dep_Lactonases"/>
</dbReference>
<dbReference type="RefSeq" id="WP_077992413.1">
    <property type="nucleotide sequence ID" value="NZ_CP015625.1"/>
</dbReference>
<dbReference type="PANTHER" id="PTHR43569">
    <property type="entry name" value="AMIDOHYDROLASE"/>
    <property type="match status" value="1"/>
</dbReference>
<keyword evidence="3" id="KW-0378">Hydrolase</keyword>
<name>A0A1U9MI88_9HYPH</name>
<dbReference type="Gene3D" id="3.20.20.140">
    <property type="entry name" value="Metal-dependent hydrolases"/>
    <property type="match status" value="1"/>
</dbReference>
<dbReference type="EMBL" id="CP015625">
    <property type="protein sequence ID" value="AQT47440.1"/>
    <property type="molecule type" value="Genomic_DNA"/>
</dbReference>
<dbReference type="KEGG" id="bapi:BBC0122_013300"/>
<accession>A0A1U9MI88</accession>
<dbReference type="PANTHER" id="PTHR43569:SF2">
    <property type="entry name" value="AMIDOHYDROLASE-RELATED DOMAIN-CONTAINING PROTEIN"/>
    <property type="match status" value="1"/>
</dbReference>
<protein>
    <submittedName>
        <fullName evidence="3">L-fuconolactonase</fullName>
        <ecNumber evidence="3">3.1.1.-</ecNumber>
    </submittedName>
</protein>
<dbReference type="Pfam" id="PF04909">
    <property type="entry name" value="Amidohydro_2"/>
    <property type="match status" value="1"/>
</dbReference>
<proteinExistence type="inferred from homology"/>
<dbReference type="SUPFAM" id="SSF51556">
    <property type="entry name" value="Metallo-dependent hydrolases"/>
    <property type="match status" value="1"/>
</dbReference>
<evidence type="ECO:0000313" key="3">
    <source>
        <dbReference type="EMBL" id="AQT47440.1"/>
    </source>
</evidence>
<feature type="domain" description="Amidohydrolase-related" evidence="2">
    <location>
        <begin position="2"/>
        <end position="244"/>
    </location>
</feature>
<evidence type="ECO:0000313" key="4">
    <source>
        <dbReference type="Proteomes" id="UP000189632"/>
    </source>
</evidence>
<dbReference type="AlphaFoldDB" id="A0A1U9MI88"/>